<keyword evidence="3" id="KW-1185">Reference proteome</keyword>
<sequence>MIKGIKMMNSSTVVLDEILFEGKRSGDNTGIGFSRENSKKRLGSPTRKWVAAGTKVAFSKEACYVNNSSDQTIKQETRSSDNCYLWTPQRALSSRIQEDAELWLKNLEHTNYENIQQLISKEAVEGLPKLVVEETICGECQREKGVNIISIRSYHGREFENSRFHEFCNGERIKHEISAPISPHQNSIVERKNMTLQEMARVTLHEEKILVKLWAEAINTTCHIHNRITLRPDTDTTTYEIWSGKNRMCNIFIFLAIALTVYNKRTQVIMESINVKVIDQDTSAKDEDQPDVLPIVNHNQADQTDDTEQIVNPSVTNNGIKIVTRIQKNHPIDMVIGQLDEGMTTRKKDKVDYRKMMGLLGKNILFPK</sequence>
<feature type="domain" description="Integrase catalytic" evidence="1">
    <location>
        <begin position="150"/>
        <end position="246"/>
    </location>
</feature>
<gene>
    <name evidence="2" type="ORF">LIER_10367</name>
</gene>
<dbReference type="EMBL" id="BAABME010001838">
    <property type="protein sequence ID" value="GAA0151706.1"/>
    <property type="molecule type" value="Genomic_DNA"/>
</dbReference>
<dbReference type="GO" id="GO:0003676">
    <property type="term" value="F:nucleic acid binding"/>
    <property type="evidence" value="ECO:0007669"/>
    <property type="project" value="InterPro"/>
</dbReference>
<proteinExistence type="predicted"/>
<dbReference type="Proteomes" id="UP001454036">
    <property type="component" value="Unassembled WGS sequence"/>
</dbReference>
<evidence type="ECO:0000313" key="2">
    <source>
        <dbReference type="EMBL" id="GAA0151706.1"/>
    </source>
</evidence>
<organism evidence="2 3">
    <name type="scientific">Lithospermum erythrorhizon</name>
    <name type="common">Purple gromwell</name>
    <name type="synonym">Lithospermum officinale var. erythrorhizon</name>
    <dbReference type="NCBI Taxonomy" id="34254"/>
    <lineage>
        <taxon>Eukaryota</taxon>
        <taxon>Viridiplantae</taxon>
        <taxon>Streptophyta</taxon>
        <taxon>Embryophyta</taxon>
        <taxon>Tracheophyta</taxon>
        <taxon>Spermatophyta</taxon>
        <taxon>Magnoliopsida</taxon>
        <taxon>eudicotyledons</taxon>
        <taxon>Gunneridae</taxon>
        <taxon>Pentapetalae</taxon>
        <taxon>asterids</taxon>
        <taxon>lamiids</taxon>
        <taxon>Boraginales</taxon>
        <taxon>Boraginaceae</taxon>
        <taxon>Boraginoideae</taxon>
        <taxon>Lithospermeae</taxon>
        <taxon>Lithospermum</taxon>
    </lineage>
</organism>
<dbReference type="InterPro" id="IPR012337">
    <property type="entry name" value="RNaseH-like_sf"/>
</dbReference>
<comment type="caution">
    <text evidence="2">The sequence shown here is derived from an EMBL/GenBank/DDBJ whole genome shotgun (WGS) entry which is preliminary data.</text>
</comment>
<evidence type="ECO:0000313" key="3">
    <source>
        <dbReference type="Proteomes" id="UP001454036"/>
    </source>
</evidence>
<evidence type="ECO:0000259" key="1">
    <source>
        <dbReference type="PROSITE" id="PS50994"/>
    </source>
</evidence>
<dbReference type="InterPro" id="IPR001584">
    <property type="entry name" value="Integrase_cat-core"/>
</dbReference>
<dbReference type="GO" id="GO:0015074">
    <property type="term" value="P:DNA integration"/>
    <property type="evidence" value="ECO:0007669"/>
    <property type="project" value="InterPro"/>
</dbReference>
<dbReference type="AlphaFoldDB" id="A0AAV3PL13"/>
<protein>
    <recommendedName>
        <fullName evidence="1">Integrase catalytic domain-containing protein</fullName>
    </recommendedName>
</protein>
<dbReference type="PANTHER" id="PTHR42648:SF21">
    <property type="entry name" value="CYSTEINE-RICH RLK (RECEPTOR-LIKE PROTEIN KINASE) 8"/>
    <property type="match status" value="1"/>
</dbReference>
<name>A0AAV3PL13_LITER</name>
<dbReference type="PANTHER" id="PTHR42648">
    <property type="entry name" value="TRANSPOSASE, PUTATIVE-RELATED"/>
    <property type="match status" value="1"/>
</dbReference>
<dbReference type="PROSITE" id="PS50994">
    <property type="entry name" value="INTEGRASE"/>
    <property type="match status" value="1"/>
</dbReference>
<dbReference type="SUPFAM" id="SSF53098">
    <property type="entry name" value="Ribonuclease H-like"/>
    <property type="match status" value="1"/>
</dbReference>
<dbReference type="InterPro" id="IPR039537">
    <property type="entry name" value="Retrotran_Ty1/copia-like"/>
</dbReference>
<dbReference type="InterPro" id="IPR036397">
    <property type="entry name" value="RNaseH_sf"/>
</dbReference>
<dbReference type="Gene3D" id="3.30.420.10">
    <property type="entry name" value="Ribonuclease H-like superfamily/Ribonuclease H"/>
    <property type="match status" value="1"/>
</dbReference>
<accession>A0AAV3PL13</accession>
<reference evidence="2 3" key="1">
    <citation type="submission" date="2024-01" db="EMBL/GenBank/DDBJ databases">
        <title>The complete chloroplast genome sequence of Lithospermum erythrorhizon: insights into the phylogenetic relationship among Boraginaceae species and the maternal lineages of purple gromwells.</title>
        <authorList>
            <person name="Okada T."/>
            <person name="Watanabe K."/>
        </authorList>
    </citation>
    <scope>NUCLEOTIDE SEQUENCE [LARGE SCALE GENOMIC DNA]</scope>
</reference>